<organism evidence="1 2">
    <name type="scientific">candidate division TA06 bacterium</name>
    <dbReference type="NCBI Taxonomy" id="2250710"/>
    <lineage>
        <taxon>Bacteria</taxon>
        <taxon>Bacteria division TA06</taxon>
    </lineage>
</organism>
<accession>A0A523XNT1</accession>
<reference evidence="1 2" key="1">
    <citation type="submission" date="2019-03" db="EMBL/GenBank/DDBJ databases">
        <title>Metabolic potential of uncultured bacteria and archaea associated with petroleum seepage in deep-sea sediments.</title>
        <authorList>
            <person name="Dong X."/>
            <person name="Hubert C."/>
        </authorList>
    </citation>
    <scope>NUCLEOTIDE SEQUENCE [LARGE SCALE GENOMIC DNA]</scope>
    <source>
        <strain evidence="1">E29_bin36</strain>
    </source>
</reference>
<protein>
    <submittedName>
        <fullName evidence="1">Uncharacterized protein</fullName>
    </submittedName>
</protein>
<comment type="caution">
    <text evidence="1">The sequence shown here is derived from an EMBL/GenBank/DDBJ whole genome shotgun (WGS) entry which is preliminary data.</text>
</comment>
<dbReference type="Proteomes" id="UP000315534">
    <property type="component" value="Unassembled WGS sequence"/>
</dbReference>
<dbReference type="EMBL" id="SOIP01000285">
    <property type="protein sequence ID" value="TET80944.1"/>
    <property type="molecule type" value="Genomic_DNA"/>
</dbReference>
<name>A0A523XNT1_UNCT6</name>
<evidence type="ECO:0000313" key="1">
    <source>
        <dbReference type="EMBL" id="TET80944.1"/>
    </source>
</evidence>
<sequence length="316" mass="36344">MTHPLKLCQKIVHFGPEEEVDFHAEKELKRAFFEYRQAPKKALASISYMVNGKEYASLLEALVEEEELTTAGIRFFNPDMEENWDYNVPTKVIALMGKGMGWVERFTYKSFSLDKWDKEQQMLRDSVMLRAFPVRFYFPQSIKTKSIDPRAAPVRPYVPKLITPEALWRVIRDKGLVPFEIRVCAYTKEQRYSYDLDLVNNRLLKDFRGGQVAVRNRAERSSIDYLNFDMILASTEMKYIVKKAFIELFEVTEATAFDISHTMGITDQMGKNSLDAIVSRGLADKEGKPPRESYSINSENLAKAASGIEDLPLPPP</sequence>
<dbReference type="AlphaFoldDB" id="A0A523XNT1"/>
<proteinExistence type="predicted"/>
<evidence type="ECO:0000313" key="2">
    <source>
        <dbReference type="Proteomes" id="UP000315534"/>
    </source>
</evidence>
<gene>
    <name evidence="1" type="ORF">E3J38_04730</name>
</gene>